<keyword evidence="7" id="KW-1185">Reference proteome</keyword>
<evidence type="ECO:0000256" key="4">
    <source>
        <dbReference type="ARBA" id="ARBA00023163"/>
    </source>
</evidence>
<dbReference type="InterPro" id="IPR036388">
    <property type="entry name" value="WH-like_DNA-bd_sf"/>
</dbReference>
<proteinExistence type="inferred from homology"/>
<evidence type="ECO:0000256" key="1">
    <source>
        <dbReference type="ARBA" id="ARBA00009437"/>
    </source>
</evidence>
<dbReference type="STRING" id="1229783.C273_11513"/>
<dbReference type="AlphaFoldDB" id="K9AD31"/>
<dbReference type="SUPFAM" id="SSF46785">
    <property type="entry name" value="Winged helix' DNA-binding domain"/>
    <property type="match status" value="1"/>
</dbReference>
<dbReference type="SUPFAM" id="SSF53850">
    <property type="entry name" value="Periplasmic binding protein-like II"/>
    <property type="match status" value="1"/>
</dbReference>
<dbReference type="Gene3D" id="1.10.10.10">
    <property type="entry name" value="Winged helix-like DNA-binding domain superfamily/Winged helix DNA-binding domain"/>
    <property type="match status" value="1"/>
</dbReference>
<keyword evidence="4" id="KW-0804">Transcription</keyword>
<dbReference type="GO" id="GO:0003700">
    <property type="term" value="F:DNA-binding transcription factor activity"/>
    <property type="evidence" value="ECO:0007669"/>
    <property type="project" value="InterPro"/>
</dbReference>
<dbReference type="EMBL" id="AMSQ01000036">
    <property type="protein sequence ID" value="EKU45234.1"/>
    <property type="molecule type" value="Genomic_DNA"/>
</dbReference>
<dbReference type="PATRIC" id="fig|1229783.3.peg.2276"/>
<evidence type="ECO:0000256" key="2">
    <source>
        <dbReference type="ARBA" id="ARBA00023015"/>
    </source>
</evidence>
<evidence type="ECO:0000259" key="5">
    <source>
        <dbReference type="PROSITE" id="PS50931"/>
    </source>
</evidence>
<accession>K9AD31</accession>
<dbReference type="GO" id="GO:0003677">
    <property type="term" value="F:DNA binding"/>
    <property type="evidence" value="ECO:0007669"/>
    <property type="project" value="UniProtKB-KW"/>
</dbReference>
<sequence length="273" mass="31974">MNFNYMKDFIKVVEYNSLNKASRELNISTPALSKRIRSIEDYFDCQLFYRTSKGIFLTQKGNAVYHSFLKINEQFEELKSKISESKDKRIKLGVIPSFSLYKLHEKNYINESVVLVIENSTSILLEEIYKDNIDVVIGDITHLKNNSLYKQEIYTEDFIVAYGDENKFKNTKQVSIKSLKNENIYIQTPPCDTYDLLKNYSLKDKLHIDYVDYYETILANVKANKGITLTPQSLTTRLESMNLYQKKLQNYKRVVGVVSRDKDKMNKIIDIIQ</sequence>
<dbReference type="Proteomes" id="UP000009885">
    <property type="component" value="Unassembled WGS sequence"/>
</dbReference>
<gene>
    <name evidence="6" type="ORF">C273_11513</name>
</gene>
<dbReference type="Pfam" id="PF00126">
    <property type="entry name" value="HTH_1"/>
    <property type="match status" value="1"/>
</dbReference>
<dbReference type="Gene3D" id="3.40.190.290">
    <property type="match status" value="1"/>
</dbReference>
<dbReference type="PANTHER" id="PTHR30126">
    <property type="entry name" value="HTH-TYPE TRANSCRIPTIONAL REGULATOR"/>
    <property type="match status" value="1"/>
</dbReference>
<dbReference type="PRINTS" id="PR00039">
    <property type="entry name" value="HTHLYSR"/>
</dbReference>
<dbReference type="RefSeq" id="WP_009385313.1">
    <property type="nucleotide sequence ID" value="NZ_AMSQ01000036.1"/>
</dbReference>
<dbReference type="OrthoDB" id="9785745at2"/>
<comment type="caution">
    <text evidence="6">The sequence shown here is derived from an EMBL/GenBank/DDBJ whole genome shotgun (WGS) entry which is preliminary data.</text>
</comment>
<evidence type="ECO:0000256" key="3">
    <source>
        <dbReference type="ARBA" id="ARBA00023125"/>
    </source>
</evidence>
<dbReference type="PROSITE" id="PS50931">
    <property type="entry name" value="HTH_LYSR"/>
    <property type="match status" value="1"/>
</dbReference>
<keyword evidence="3" id="KW-0238">DNA-binding</keyword>
<dbReference type="eggNOG" id="COG0583">
    <property type="taxonomic scope" value="Bacteria"/>
</dbReference>
<dbReference type="InterPro" id="IPR000847">
    <property type="entry name" value="LysR_HTH_N"/>
</dbReference>
<dbReference type="InterPro" id="IPR005119">
    <property type="entry name" value="LysR_subst-bd"/>
</dbReference>
<protein>
    <submittedName>
        <fullName evidence="6">LysR family transcriptional regulator</fullName>
    </submittedName>
</protein>
<reference evidence="6 7" key="1">
    <citation type="journal article" date="2013" name="Genome Announc.">
        <title>Genome Sequence of Staphylococcus massiliensis Strain S46, Isolated from the Surface of Healthy Human Skin.</title>
        <authorList>
            <person name="Srivastav R."/>
            <person name="Singh A."/>
            <person name="Jangir P.K."/>
            <person name="Kumari C."/>
            <person name="Muduli S."/>
            <person name="Sharma R."/>
        </authorList>
    </citation>
    <scope>NUCLEOTIDE SEQUENCE [LARGE SCALE GENOMIC DNA]</scope>
    <source>
        <strain evidence="6 7">S46</strain>
    </source>
</reference>
<dbReference type="InterPro" id="IPR036390">
    <property type="entry name" value="WH_DNA-bd_sf"/>
</dbReference>
<dbReference type="CDD" id="cd05466">
    <property type="entry name" value="PBP2_LTTR_substrate"/>
    <property type="match status" value="1"/>
</dbReference>
<comment type="similarity">
    <text evidence="1">Belongs to the LysR transcriptional regulatory family.</text>
</comment>
<evidence type="ECO:0000313" key="7">
    <source>
        <dbReference type="Proteomes" id="UP000009885"/>
    </source>
</evidence>
<evidence type="ECO:0000313" key="6">
    <source>
        <dbReference type="EMBL" id="EKU45234.1"/>
    </source>
</evidence>
<feature type="domain" description="HTH lysR-type" evidence="5">
    <location>
        <begin position="1"/>
        <end position="58"/>
    </location>
</feature>
<dbReference type="Pfam" id="PF03466">
    <property type="entry name" value="LysR_substrate"/>
    <property type="match status" value="1"/>
</dbReference>
<name>K9AD31_9STAP</name>
<organism evidence="6 7">
    <name type="scientific">Staphylococcus massiliensis S46</name>
    <dbReference type="NCBI Taxonomy" id="1229783"/>
    <lineage>
        <taxon>Bacteria</taxon>
        <taxon>Bacillati</taxon>
        <taxon>Bacillota</taxon>
        <taxon>Bacilli</taxon>
        <taxon>Bacillales</taxon>
        <taxon>Staphylococcaceae</taxon>
        <taxon>Staphylococcus</taxon>
    </lineage>
</organism>
<keyword evidence="2" id="KW-0805">Transcription regulation</keyword>